<protein>
    <submittedName>
        <fullName evidence="3">Phosphotransferase enzyme family protein</fullName>
    </submittedName>
</protein>
<feature type="domain" description="Aminoglycoside phosphotransferase" evidence="2">
    <location>
        <begin position="29"/>
        <end position="257"/>
    </location>
</feature>
<dbReference type="PANTHER" id="PTHR21064">
    <property type="entry name" value="AMINOGLYCOSIDE PHOSPHOTRANSFERASE DOMAIN-CONTAINING PROTEIN-RELATED"/>
    <property type="match status" value="1"/>
</dbReference>
<dbReference type="Pfam" id="PF01636">
    <property type="entry name" value="APH"/>
    <property type="match status" value="1"/>
</dbReference>
<accession>A0ABW1V4Y4</accession>
<dbReference type="InterPro" id="IPR002575">
    <property type="entry name" value="Aminoglycoside_PTrfase"/>
</dbReference>
<evidence type="ECO:0000313" key="3">
    <source>
        <dbReference type="EMBL" id="MFC6333499.1"/>
    </source>
</evidence>
<sequence length="325" mass="37180">MNENLSIAKEALNNYSITCKSIDFIGQSANTIYKITDLENNSYSLRLHTSKSETLESFWTEQEVIHSEMVWLHSLASDTDLTLPSPFKNTHGEFITNVNNISCTLVKWVEGVQKPFITTLDDAGYVGEMIGKLHRQSSNWKIPNLFERPAFDGSRILQSLEKLKEQSNAGLLNADDTELLQNAGQRVIKMMNSIERTPRNWGMIHADLIPSNLVFHGKEASPIDFGACGFGFYLFDLGWTFSYIHPSFRDQLLTSYSKYHPLPDDYIELLEGFFIAGQLETMNFWLGLPDSQEWLPDHIAKLANREINSYVKNESFLFNGIPYWE</sequence>
<dbReference type="InterPro" id="IPR050249">
    <property type="entry name" value="Pseudomonas-type_ThrB"/>
</dbReference>
<organism evidence="3 4">
    <name type="scientific">Paenibacillus septentrionalis</name>
    <dbReference type="NCBI Taxonomy" id="429342"/>
    <lineage>
        <taxon>Bacteria</taxon>
        <taxon>Bacillati</taxon>
        <taxon>Bacillota</taxon>
        <taxon>Bacilli</taxon>
        <taxon>Bacillales</taxon>
        <taxon>Paenibacillaceae</taxon>
        <taxon>Paenibacillus</taxon>
    </lineage>
</organism>
<dbReference type="RefSeq" id="WP_379235034.1">
    <property type="nucleotide sequence ID" value="NZ_JBHSTE010000004.1"/>
</dbReference>
<dbReference type="PANTHER" id="PTHR21064:SF6">
    <property type="entry name" value="AMINOGLYCOSIDE PHOSPHOTRANSFERASE DOMAIN-CONTAINING PROTEIN"/>
    <property type="match status" value="1"/>
</dbReference>
<dbReference type="EMBL" id="JBHSTE010000004">
    <property type="protein sequence ID" value="MFC6333499.1"/>
    <property type="molecule type" value="Genomic_DNA"/>
</dbReference>
<dbReference type="Gene3D" id="3.30.200.20">
    <property type="entry name" value="Phosphorylase Kinase, domain 1"/>
    <property type="match status" value="1"/>
</dbReference>
<comment type="caution">
    <text evidence="3">The sequence shown here is derived from an EMBL/GenBank/DDBJ whole genome shotgun (WGS) entry which is preliminary data.</text>
</comment>
<comment type="similarity">
    <text evidence="1">Belongs to the pseudomonas-type ThrB family.</text>
</comment>
<proteinExistence type="inferred from homology"/>
<dbReference type="SUPFAM" id="SSF56112">
    <property type="entry name" value="Protein kinase-like (PK-like)"/>
    <property type="match status" value="1"/>
</dbReference>
<reference evidence="4" key="1">
    <citation type="journal article" date="2019" name="Int. J. Syst. Evol. Microbiol.">
        <title>The Global Catalogue of Microorganisms (GCM) 10K type strain sequencing project: providing services to taxonomists for standard genome sequencing and annotation.</title>
        <authorList>
            <consortium name="The Broad Institute Genomics Platform"/>
            <consortium name="The Broad Institute Genome Sequencing Center for Infectious Disease"/>
            <person name="Wu L."/>
            <person name="Ma J."/>
        </authorList>
    </citation>
    <scope>NUCLEOTIDE SEQUENCE [LARGE SCALE GENOMIC DNA]</scope>
    <source>
        <strain evidence="4">PCU 280</strain>
    </source>
</reference>
<gene>
    <name evidence="3" type="ORF">ACFP56_12790</name>
</gene>
<keyword evidence="4" id="KW-1185">Reference proteome</keyword>
<evidence type="ECO:0000259" key="2">
    <source>
        <dbReference type="Pfam" id="PF01636"/>
    </source>
</evidence>
<dbReference type="Gene3D" id="3.90.1200.10">
    <property type="match status" value="1"/>
</dbReference>
<name>A0ABW1V4Y4_9BACL</name>
<dbReference type="Proteomes" id="UP001596233">
    <property type="component" value="Unassembled WGS sequence"/>
</dbReference>
<evidence type="ECO:0000256" key="1">
    <source>
        <dbReference type="ARBA" id="ARBA00038240"/>
    </source>
</evidence>
<dbReference type="InterPro" id="IPR011009">
    <property type="entry name" value="Kinase-like_dom_sf"/>
</dbReference>
<evidence type="ECO:0000313" key="4">
    <source>
        <dbReference type="Proteomes" id="UP001596233"/>
    </source>
</evidence>